<dbReference type="Pfam" id="PF01420">
    <property type="entry name" value="Methylase_S"/>
    <property type="match status" value="1"/>
</dbReference>
<evidence type="ECO:0000313" key="6">
    <source>
        <dbReference type="Proteomes" id="UP000004099"/>
    </source>
</evidence>
<dbReference type="PANTHER" id="PTHR30408">
    <property type="entry name" value="TYPE-1 RESTRICTION ENZYME ECOKI SPECIFICITY PROTEIN"/>
    <property type="match status" value="1"/>
</dbReference>
<protein>
    <recommendedName>
        <fullName evidence="4">Type I restriction modification DNA specificity domain-containing protein</fullName>
    </recommendedName>
</protein>
<dbReference type="InterPro" id="IPR052021">
    <property type="entry name" value="Type-I_RS_S_subunit"/>
</dbReference>
<dbReference type="GO" id="GO:0003677">
    <property type="term" value="F:DNA binding"/>
    <property type="evidence" value="ECO:0007669"/>
    <property type="project" value="UniProtKB-KW"/>
</dbReference>
<proteinExistence type="inferred from homology"/>
<dbReference type="SUPFAM" id="SSF116734">
    <property type="entry name" value="DNA methylase specificity domain"/>
    <property type="match status" value="1"/>
</dbReference>
<dbReference type="AlphaFoldDB" id="E7FRB8"/>
<dbReference type="Proteomes" id="UP000004099">
    <property type="component" value="Unassembled WGS sequence"/>
</dbReference>
<comment type="caution">
    <text evidence="5">The sequence shown here is derived from an EMBL/GenBank/DDBJ whole genome shotgun (WGS) entry which is preliminary data.</text>
</comment>
<evidence type="ECO:0000259" key="4">
    <source>
        <dbReference type="Pfam" id="PF01420"/>
    </source>
</evidence>
<dbReference type="PANTHER" id="PTHR30408:SF12">
    <property type="entry name" value="TYPE I RESTRICTION ENZYME MJAVIII SPECIFICITY SUBUNIT"/>
    <property type="match status" value="1"/>
</dbReference>
<dbReference type="EMBL" id="ACGS02000041">
    <property type="protein sequence ID" value="EFZ34505.1"/>
    <property type="molecule type" value="Genomic_DNA"/>
</dbReference>
<evidence type="ECO:0000313" key="5">
    <source>
        <dbReference type="EMBL" id="EFZ34505.1"/>
    </source>
</evidence>
<evidence type="ECO:0000256" key="2">
    <source>
        <dbReference type="ARBA" id="ARBA00022747"/>
    </source>
</evidence>
<organism evidence="5 6">
    <name type="scientific">Ligilactobacillus ruminis ATCC 25644</name>
    <dbReference type="NCBI Taxonomy" id="525362"/>
    <lineage>
        <taxon>Bacteria</taxon>
        <taxon>Bacillati</taxon>
        <taxon>Bacillota</taxon>
        <taxon>Bacilli</taxon>
        <taxon>Lactobacillales</taxon>
        <taxon>Lactobacillaceae</taxon>
        <taxon>Ligilactobacillus</taxon>
    </lineage>
</organism>
<dbReference type="GO" id="GO:0009307">
    <property type="term" value="P:DNA restriction-modification system"/>
    <property type="evidence" value="ECO:0007669"/>
    <property type="project" value="UniProtKB-KW"/>
</dbReference>
<name>E7FRB8_9LACO</name>
<keyword evidence="2" id="KW-0680">Restriction system</keyword>
<keyword evidence="3" id="KW-0238">DNA-binding</keyword>
<accession>E7FRB8</accession>
<evidence type="ECO:0000256" key="1">
    <source>
        <dbReference type="ARBA" id="ARBA00010923"/>
    </source>
</evidence>
<sequence>MGDIADVTKLAGFEFTEHVVYSDEGNIIALRGLNIKNGQLILDDVKYIDGSNFSKLSRSKLFINDIMFTYVGTVGEVAIIKENDRFYLAPNVSRIRVKSDDSPKFISHYMRTDNFKNKVIFPLIATSSQPALSMENIRKFTINIPINREEQDCLAKYFDSLDHLITLHQRKIDKIKNMKKAMLDQMFI</sequence>
<feature type="domain" description="Type I restriction modification DNA specificity" evidence="4">
    <location>
        <begin position="20"/>
        <end position="177"/>
    </location>
</feature>
<dbReference type="InterPro" id="IPR000055">
    <property type="entry name" value="Restrct_endonuc_typeI_TRD"/>
</dbReference>
<reference evidence="5 6" key="1">
    <citation type="submission" date="2011-01" db="EMBL/GenBank/DDBJ databases">
        <authorList>
            <person name="Muzny D."/>
            <person name="Qin X."/>
            <person name="Buhay C."/>
            <person name="Dugan-Rocha S."/>
            <person name="Ding Y."/>
            <person name="Chen G."/>
            <person name="Hawes A."/>
            <person name="Holder M."/>
            <person name="Jhangiani S."/>
            <person name="Johnson A."/>
            <person name="Khan Z."/>
            <person name="Li Z."/>
            <person name="Liu W."/>
            <person name="Liu X."/>
            <person name="Perez L."/>
            <person name="Shen H."/>
            <person name="Wang Q."/>
            <person name="Watt J."/>
            <person name="Xi L."/>
            <person name="Xin Y."/>
            <person name="Zhou J."/>
            <person name="Deng J."/>
            <person name="Jiang H."/>
            <person name="Liu Y."/>
            <person name="Qu J."/>
            <person name="Song X.-Z."/>
            <person name="Zhang L."/>
            <person name="Villasana D."/>
            <person name="Johnson A."/>
            <person name="Liu J."/>
            <person name="Liyanage D."/>
            <person name="Lorensuhewa L."/>
            <person name="Robinson T."/>
            <person name="Song A."/>
            <person name="Song B.-B."/>
            <person name="Dinh H."/>
            <person name="Thornton R."/>
            <person name="Coyle M."/>
            <person name="Francisco L."/>
            <person name="Jackson L."/>
            <person name="Javaid M."/>
            <person name="Korchina V."/>
            <person name="Kovar C."/>
            <person name="Mata R."/>
            <person name="Mathew T."/>
            <person name="Ngo R."/>
            <person name="Nguyen L."/>
            <person name="Nguyen N."/>
            <person name="Okwuonu G."/>
            <person name="Ongeri F."/>
            <person name="Pham C."/>
            <person name="Simmons D."/>
            <person name="Wilczek-Boney K."/>
            <person name="Hale W."/>
            <person name="Jakkamsetti A."/>
            <person name="Pham P."/>
            <person name="Ruth R."/>
            <person name="San Lucas F."/>
            <person name="Warren J."/>
            <person name="Zhang J."/>
            <person name="Zhao Z."/>
            <person name="Zhou C."/>
            <person name="Zhu D."/>
            <person name="Lee S."/>
            <person name="Bess C."/>
            <person name="Blankenburg K."/>
            <person name="Forbes L."/>
            <person name="Fu Q."/>
            <person name="Gubbala S."/>
            <person name="Hirani K."/>
            <person name="Jayaseelan J.C."/>
            <person name="Lara F."/>
            <person name="Munidasa M."/>
            <person name="Palculict T."/>
            <person name="Patil S."/>
            <person name="Pu L.-L."/>
            <person name="Saada N."/>
            <person name="Tang L."/>
            <person name="Weissenberger G."/>
            <person name="Zhu Y."/>
            <person name="Hemphill L."/>
            <person name="Shang Y."/>
            <person name="Youmans B."/>
            <person name="Ayvaz T."/>
            <person name="Ross M."/>
            <person name="Santibanez J."/>
            <person name="Aqrawi P."/>
            <person name="Gross S."/>
            <person name="Joshi V."/>
            <person name="Fowler G."/>
            <person name="Nazareth L."/>
            <person name="Reid J."/>
            <person name="Worley K."/>
            <person name="Petrosino J."/>
            <person name="Highlander S."/>
            <person name="Gibbs R."/>
        </authorList>
    </citation>
    <scope>NUCLEOTIDE SEQUENCE [LARGE SCALE GENOMIC DNA]</scope>
    <source>
        <strain evidence="5 6">ATCC 25644</strain>
    </source>
</reference>
<gene>
    <name evidence="5" type="ORF">HMPREF0542_11445</name>
</gene>
<evidence type="ECO:0000256" key="3">
    <source>
        <dbReference type="ARBA" id="ARBA00023125"/>
    </source>
</evidence>
<dbReference type="HOGENOM" id="CLU_1418775_0_0_9"/>
<comment type="similarity">
    <text evidence="1">Belongs to the type-I restriction system S methylase family.</text>
</comment>
<dbReference type="InterPro" id="IPR044946">
    <property type="entry name" value="Restrct_endonuc_typeI_TRD_sf"/>
</dbReference>
<dbReference type="Gene3D" id="3.90.220.20">
    <property type="entry name" value="DNA methylase specificity domains"/>
    <property type="match status" value="1"/>
</dbReference>